<feature type="transmembrane region" description="Helical" evidence="1">
    <location>
        <begin position="52"/>
        <end position="69"/>
    </location>
</feature>
<comment type="caution">
    <text evidence="2">The sequence shown here is derived from an EMBL/GenBank/DDBJ whole genome shotgun (WGS) entry which is preliminary data.</text>
</comment>
<protein>
    <submittedName>
        <fullName evidence="2">VanZ family protein</fullName>
    </submittedName>
</protein>
<dbReference type="PANTHER" id="PTHR28008">
    <property type="entry name" value="DOMAIN PROTEIN, PUTATIVE (AFU_ORTHOLOGUE AFUA_3G10980)-RELATED"/>
    <property type="match status" value="1"/>
</dbReference>
<dbReference type="EMBL" id="JAQQXT010000015">
    <property type="protein sequence ID" value="MDC8773848.1"/>
    <property type="molecule type" value="Genomic_DNA"/>
</dbReference>
<feature type="transmembrane region" description="Helical" evidence="1">
    <location>
        <begin position="20"/>
        <end position="40"/>
    </location>
</feature>
<keyword evidence="1" id="KW-1133">Transmembrane helix</keyword>
<name>A0ABT5KIT3_9BURK</name>
<feature type="transmembrane region" description="Helical" evidence="1">
    <location>
        <begin position="76"/>
        <end position="95"/>
    </location>
</feature>
<reference evidence="2 3" key="1">
    <citation type="submission" date="2022-10" db="EMBL/GenBank/DDBJ databases">
        <title>Paucibacter sp. hw1 Genome sequencing.</title>
        <authorList>
            <person name="Park S."/>
        </authorList>
    </citation>
    <scope>NUCLEOTIDE SEQUENCE [LARGE SCALE GENOMIC DNA]</scope>
    <source>
        <strain evidence="3">hw1</strain>
    </source>
</reference>
<accession>A0ABT5KIT3</accession>
<evidence type="ECO:0000313" key="3">
    <source>
        <dbReference type="Proteomes" id="UP001221189"/>
    </source>
</evidence>
<dbReference type="PANTHER" id="PTHR28008:SF1">
    <property type="entry name" value="DOMAIN PROTEIN, PUTATIVE (AFU_ORTHOLOGUE AFUA_3G10980)-RELATED"/>
    <property type="match status" value="1"/>
</dbReference>
<organism evidence="2 3">
    <name type="scientific">Roseateles albus</name>
    <dbReference type="NCBI Taxonomy" id="2987525"/>
    <lineage>
        <taxon>Bacteria</taxon>
        <taxon>Pseudomonadati</taxon>
        <taxon>Pseudomonadota</taxon>
        <taxon>Betaproteobacteria</taxon>
        <taxon>Burkholderiales</taxon>
        <taxon>Sphaerotilaceae</taxon>
        <taxon>Roseateles</taxon>
    </lineage>
</organism>
<evidence type="ECO:0000313" key="2">
    <source>
        <dbReference type="EMBL" id="MDC8773848.1"/>
    </source>
</evidence>
<gene>
    <name evidence="2" type="ORF">PRZ03_19955</name>
</gene>
<dbReference type="Proteomes" id="UP001221189">
    <property type="component" value="Unassembled WGS sequence"/>
</dbReference>
<proteinExistence type="predicted"/>
<feature type="transmembrane region" description="Helical" evidence="1">
    <location>
        <begin position="107"/>
        <end position="128"/>
    </location>
</feature>
<dbReference type="NCBIfam" id="NF037970">
    <property type="entry name" value="vanZ_1"/>
    <property type="match status" value="1"/>
</dbReference>
<keyword evidence="1" id="KW-0812">Transmembrane</keyword>
<dbReference type="RefSeq" id="WP_273601947.1">
    <property type="nucleotide sequence ID" value="NZ_JAQQXT010000015.1"/>
</dbReference>
<sequence>MRHLRLALHSVLFSASARPLWRLVLLLLLVFISYMALSPAPPKSLGSSWDKLNHALAFASLAFCGHWSLSSGRARWIALPLALLAYGGAIELLQLNIPGRDGEWADLLGDAVGITIGLAAAVTLQRLAKRPS</sequence>
<evidence type="ECO:0000256" key="1">
    <source>
        <dbReference type="SAM" id="Phobius"/>
    </source>
</evidence>
<keyword evidence="3" id="KW-1185">Reference proteome</keyword>
<keyword evidence="1" id="KW-0472">Membrane</keyword>